<keyword evidence="3" id="KW-1185">Reference proteome</keyword>
<sequence length="359" mass="40335">MDLSPRKTRAQRRRQQEQQQQQQLKVQETAPNPNTPTTKSPQPVFYQAPNLASFRPKLMRPDKSSNVWAEQSPAEQALLQHKQDLLAQQAATLQASIPKDFLELNHGRTVYSTLIFSREEAGTAVMIREDGLILTCAHCVADTRQDFESQNIKDKVFWLLEPSGLVFRAKCIAWDPVRDLALLGFFWYSPRKRAIQPRAMLAAFPSGARQPDMPRWVQFDHVKLAGSSPAVDAPLVCVGHPGAEDLETSRRGVKTGYDVLHVSTGAFRGIAEGQDAQDNEEIGSLMHDCWTYWGHSGSPLLDRETGKLVGLHSSWDDETGMRRGVPIESINEFLTLCNIDLESIEDKMMRNKNVQDNSG</sequence>
<accession>A0AAN6Y1B0</accession>
<dbReference type="Pfam" id="PF13365">
    <property type="entry name" value="Trypsin_2"/>
    <property type="match status" value="1"/>
</dbReference>
<protein>
    <submittedName>
        <fullName evidence="2">Trypsin-like cysteine/serine peptidase domain-containing protein</fullName>
    </submittedName>
</protein>
<comment type="caution">
    <text evidence="2">The sequence shown here is derived from an EMBL/GenBank/DDBJ whole genome shotgun (WGS) entry which is preliminary data.</text>
</comment>
<dbReference type="InterPro" id="IPR043504">
    <property type="entry name" value="Peptidase_S1_PA_chymotrypsin"/>
</dbReference>
<dbReference type="PANTHER" id="PTHR43019">
    <property type="entry name" value="SERINE ENDOPROTEASE DEGS"/>
    <property type="match status" value="1"/>
</dbReference>
<dbReference type="Gene3D" id="2.40.10.10">
    <property type="entry name" value="Trypsin-like serine proteases"/>
    <property type="match status" value="2"/>
</dbReference>
<proteinExistence type="predicted"/>
<evidence type="ECO:0000256" key="1">
    <source>
        <dbReference type="SAM" id="MobiDB-lite"/>
    </source>
</evidence>
<gene>
    <name evidence="2" type="ORF">QBC37DRAFT_390645</name>
</gene>
<feature type="region of interest" description="Disordered" evidence="1">
    <location>
        <begin position="1"/>
        <end position="46"/>
    </location>
</feature>
<dbReference type="InterPro" id="IPR009003">
    <property type="entry name" value="Peptidase_S1_PA"/>
</dbReference>
<dbReference type="PANTHER" id="PTHR43019:SF23">
    <property type="entry name" value="PROTEASE DO-LIKE 5, CHLOROPLASTIC"/>
    <property type="match status" value="1"/>
</dbReference>
<feature type="compositionally biased region" description="Polar residues" evidence="1">
    <location>
        <begin position="24"/>
        <end position="41"/>
    </location>
</feature>
<evidence type="ECO:0000313" key="2">
    <source>
        <dbReference type="EMBL" id="KAK4210210.1"/>
    </source>
</evidence>
<dbReference type="EMBL" id="MU858181">
    <property type="protein sequence ID" value="KAK4210210.1"/>
    <property type="molecule type" value="Genomic_DNA"/>
</dbReference>
<dbReference type="Proteomes" id="UP001301769">
    <property type="component" value="Unassembled WGS sequence"/>
</dbReference>
<organism evidence="2 3">
    <name type="scientific">Rhypophila decipiens</name>
    <dbReference type="NCBI Taxonomy" id="261697"/>
    <lineage>
        <taxon>Eukaryota</taxon>
        <taxon>Fungi</taxon>
        <taxon>Dikarya</taxon>
        <taxon>Ascomycota</taxon>
        <taxon>Pezizomycotina</taxon>
        <taxon>Sordariomycetes</taxon>
        <taxon>Sordariomycetidae</taxon>
        <taxon>Sordariales</taxon>
        <taxon>Naviculisporaceae</taxon>
        <taxon>Rhypophila</taxon>
    </lineage>
</organism>
<feature type="compositionally biased region" description="Basic residues" evidence="1">
    <location>
        <begin position="1"/>
        <end position="13"/>
    </location>
</feature>
<evidence type="ECO:0000313" key="3">
    <source>
        <dbReference type="Proteomes" id="UP001301769"/>
    </source>
</evidence>
<name>A0AAN6Y1B0_9PEZI</name>
<reference evidence="2" key="2">
    <citation type="submission" date="2023-05" db="EMBL/GenBank/DDBJ databases">
        <authorList>
            <consortium name="Lawrence Berkeley National Laboratory"/>
            <person name="Steindorff A."/>
            <person name="Hensen N."/>
            <person name="Bonometti L."/>
            <person name="Westerberg I."/>
            <person name="Brannstrom I.O."/>
            <person name="Guillou S."/>
            <person name="Cros-Aarteil S."/>
            <person name="Calhoun S."/>
            <person name="Haridas S."/>
            <person name="Kuo A."/>
            <person name="Mondo S."/>
            <person name="Pangilinan J."/>
            <person name="Riley R."/>
            <person name="Labutti K."/>
            <person name="Andreopoulos B."/>
            <person name="Lipzen A."/>
            <person name="Chen C."/>
            <person name="Yanf M."/>
            <person name="Daum C."/>
            <person name="Ng V."/>
            <person name="Clum A."/>
            <person name="Ohm R."/>
            <person name="Martin F."/>
            <person name="Silar P."/>
            <person name="Natvig D."/>
            <person name="Lalanne C."/>
            <person name="Gautier V."/>
            <person name="Ament-Velasquez S.L."/>
            <person name="Kruys A."/>
            <person name="Hutchinson M.I."/>
            <person name="Powell A.J."/>
            <person name="Barry K."/>
            <person name="Miller A.N."/>
            <person name="Grigoriev I.V."/>
            <person name="Debuchy R."/>
            <person name="Gladieux P."/>
            <person name="Thoren M.H."/>
            <person name="Johannesson H."/>
        </authorList>
    </citation>
    <scope>NUCLEOTIDE SEQUENCE</scope>
    <source>
        <strain evidence="2">PSN293</strain>
    </source>
</reference>
<dbReference type="SUPFAM" id="SSF50494">
    <property type="entry name" value="Trypsin-like serine proteases"/>
    <property type="match status" value="1"/>
</dbReference>
<reference evidence="2" key="1">
    <citation type="journal article" date="2023" name="Mol. Phylogenet. Evol.">
        <title>Genome-scale phylogeny and comparative genomics of the fungal order Sordariales.</title>
        <authorList>
            <person name="Hensen N."/>
            <person name="Bonometti L."/>
            <person name="Westerberg I."/>
            <person name="Brannstrom I.O."/>
            <person name="Guillou S."/>
            <person name="Cros-Aarteil S."/>
            <person name="Calhoun S."/>
            <person name="Haridas S."/>
            <person name="Kuo A."/>
            <person name="Mondo S."/>
            <person name="Pangilinan J."/>
            <person name="Riley R."/>
            <person name="LaButti K."/>
            <person name="Andreopoulos B."/>
            <person name="Lipzen A."/>
            <person name="Chen C."/>
            <person name="Yan M."/>
            <person name="Daum C."/>
            <person name="Ng V."/>
            <person name="Clum A."/>
            <person name="Steindorff A."/>
            <person name="Ohm R.A."/>
            <person name="Martin F."/>
            <person name="Silar P."/>
            <person name="Natvig D.O."/>
            <person name="Lalanne C."/>
            <person name="Gautier V."/>
            <person name="Ament-Velasquez S.L."/>
            <person name="Kruys A."/>
            <person name="Hutchinson M.I."/>
            <person name="Powell A.J."/>
            <person name="Barry K."/>
            <person name="Miller A.N."/>
            <person name="Grigoriev I.V."/>
            <person name="Debuchy R."/>
            <person name="Gladieux P."/>
            <person name="Hiltunen Thoren M."/>
            <person name="Johannesson H."/>
        </authorList>
    </citation>
    <scope>NUCLEOTIDE SEQUENCE</scope>
    <source>
        <strain evidence="2">PSN293</strain>
    </source>
</reference>
<dbReference type="AlphaFoldDB" id="A0AAN6Y1B0"/>